<dbReference type="Proteomes" id="UP001516023">
    <property type="component" value="Unassembled WGS sequence"/>
</dbReference>
<evidence type="ECO:0008006" key="3">
    <source>
        <dbReference type="Google" id="ProtNLM"/>
    </source>
</evidence>
<evidence type="ECO:0000313" key="1">
    <source>
        <dbReference type="EMBL" id="KAL3805309.1"/>
    </source>
</evidence>
<dbReference type="AlphaFoldDB" id="A0ABD3QYJ5"/>
<dbReference type="EMBL" id="JABMIG020000003">
    <property type="protein sequence ID" value="KAL3805309.1"/>
    <property type="molecule type" value="Genomic_DNA"/>
</dbReference>
<name>A0ABD3QYJ5_9STRA</name>
<comment type="caution">
    <text evidence="1">The sequence shown here is derived from an EMBL/GenBank/DDBJ whole genome shotgun (WGS) entry which is preliminary data.</text>
</comment>
<gene>
    <name evidence="1" type="ORF">HJC23_009016</name>
</gene>
<organism evidence="1 2">
    <name type="scientific">Cyclotella cryptica</name>
    <dbReference type="NCBI Taxonomy" id="29204"/>
    <lineage>
        <taxon>Eukaryota</taxon>
        <taxon>Sar</taxon>
        <taxon>Stramenopiles</taxon>
        <taxon>Ochrophyta</taxon>
        <taxon>Bacillariophyta</taxon>
        <taxon>Coscinodiscophyceae</taxon>
        <taxon>Thalassiosirophycidae</taxon>
        <taxon>Stephanodiscales</taxon>
        <taxon>Stephanodiscaceae</taxon>
        <taxon>Cyclotella</taxon>
    </lineage>
</organism>
<proteinExistence type="predicted"/>
<protein>
    <recommendedName>
        <fullName evidence="3">Protein ZIP4 homolog</fullName>
    </recommendedName>
</protein>
<dbReference type="SUPFAM" id="SSF48452">
    <property type="entry name" value="TPR-like"/>
    <property type="match status" value="1"/>
</dbReference>
<dbReference type="InterPro" id="IPR053159">
    <property type="entry name" value="Hybrid_Histidine_Kinase"/>
</dbReference>
<dbReference type="PANTHER" id="PTHR43642">
    <property type="entry name" value="HYBRID SIGNAL TRANSDUCTION HISTIDINE KINASE G"/>
    <property type="match status" value="1"/>
</dbReference>
<accession>A0ABD3QYJ5</accession>
<evidence type="ECO:0000313" key="2">
    <source>
        <dbReference type="Proteomes" id="UP001516023"/>
    </source>
</evidence>
<keyword evidence="2" id="KW-1185">Reference proteome</keyword>
<dbReference type="PANTHER" id="PTHR43642:SF1">
    <property type="entry name" value="HYBRID SIGNAL TRANSDUCTION HISTIDINE KINASE G"/>
    <property type="match status" value="1"/>
</dbReference>
<feature type="non-terminal residue" evidence="1">
    <location>
        <position position="1"/>
    </location>
</feature>
<reference evidence="1 2" key="1">
    <citation type="journal article" date="2020" name="G3 (Bethesda)">
        <title>Improved Reference Genome for Cyclotella cryptica CCMP332, a Model for Cell Wall Morphogenesis, Salinity Adaptation, and Lipid Production in Diatoms (Bacillariophyta).</title>
        <authorList>
            <person name="Roberts W.R."/>
            <person name="Downey K.M."/>
            <person name="Ruck E.C."/>
            <person name="Traller J.C."/>
            <person name="Alverson A.J."/>
        </authorList>
    </citation>
    <scope>NUCLEOTIDE SEQUENCE [LARGE SCALE GENOMIC DNA]</scope>
    <source>
        <strain evidence="1 2">CCMP332</strain>
    </source>
</reference>
<sequence>CAFQSQMTAPISETVPFRKWITDALGSIGSRNSGTADAASSQYMAASLKIAISLAEQFSRAKKLADLGVYMEVEMLPTRDVSDWAEFVWIRLNNTARWEDKNEHTIDERLDIFLETLGADEFGADIPDALEKGRKILSRLGEDIPSDPTKEDLDQHIIETQSLIRGLSENDILSYRLMLDKIKLSAVKFLAQLESLTIMANPALHPFVTLKMVQLTISHGLSPVSPIGFVYFGSLLAKRGNIQVGHRFTLLAKALLKKLEARDIAGEVLCVAAEVLSYVEPVQTSYESLAIQAETAALTEGDIRWACINRLQYCSMAFWACPNLSTVNEKCSQACQFMREKQHKTSLMLILTIQKTVSSLTGRKTDAETEMELSSSVHENKNPRHLTVVLFHELYRALMLDSDGIEEKSVERFFESKESLWVLYFSDAAQTFIAGLVAFLFYRETHKTLWLDRGRKCKAAMKLWADQGSSWNFQYKLHLLDAEEYFSNGNFDNAQTSYKNAIASAKSHKFINDEALACELAAKFYLGMGDSTSSLAHFRLAHKKYRQWGALAKADKLFASINKNFSSIFGNRCPLLPVTVGNAGVTTSFCSDGANGPKRRLP</sequence>
<dbReference type="InterPro" id="IPR011990">
    <property type="entry name" value="TPR-like_helical_dom_sf"/>
</dbReference>